<dbReference type="Proteomes" id="UP000007305">
    <property type="component" value="Chromosome 10"/>
</dbReference>
<keyword evidence="2" id="KW-0521">NADP</keyword>
<dbReference type="ExpressionAtlas" id="A0A1D6JAW2">
    <property type="expression patterns" value="baseline and differential"/>
</dbReference>
<keyword evidence="7" id="KW-1185">Reference proteome</keyword>
<keyword evidence="3" id="KW-0560">Oxidoreductase</keyword>
<evidence type="ECO:0000313" key="5">
    <source>
        <dbReference type="EMBL" id="AQK45035.1"/>
    </source>
</evidence>
<dbReference type="SMR" id="A0A1D6JAW2"/>
<evidence type="ECO:0000256" key="4">
    <source>
        <dbReference type="RuleBase" id="RU000363"/>
    </source>
</evidence>
<dbReference type="PRINTS" id="PR00080">
    <property type="entry name" value="SDRFAMILY"/>
</dbReference>
<dbReference type="Gene3D" id="3.40.50.720">
    <property type="entry name" value="NAD(P)-binding Rossmann-like Domain"/>
    <property type="match status" value="1"/>
</dbReference>
<dbReference type="PRINTS" id="PR00081">
    <property type="entry name" value="GDHRDH"/>
</dbReference>
<name>A0A1D6JAW2_MAIZE</name>
<keyword evidence="8" id="KW-1267">Proteomics identification</keyword>
<dbReference type="Gramene" id="Zm00001eb427320_T004">
    <property type="protein sequence ID" value="Zm00001eb427320_P004"/>
    <property type="gene ID" value="Zm00001eb427320"/>
</dbReference>
<evidence type="ECO:0007829" key="8">
    <source>
        <dbReference type="PeptideAtlas" id="A0A1D6JAW2"/>
    </source>
</evidence>
<dbReference type="EnsemblPlants" id="Zm00001eb427320_T004">
    <property type="protein sequence ID" value="Zm00001eb427320_P004"/>
    <property type="gene ID" value="Zm00001eb427320"/>
</dbReference>
<dbReference type="IntAct" id="A0A1D6JAW2">
    <property type="interactions" value="1"/>
</dbReference>
<evidence type="ECO:0000256" key="3">
    <source>
        <dbReference type="ARBA" id="ARBA00023002"/>
    </source>
</evidence>
<accession>A0A1D6JAW2</accession>
<evidence type="ECO:0000313" key="6">
    <source>
        <dbReference type="EnsemblPlants" id="Zm00001eb427320_P004"/>
    </source>
</evidence>
<reference evidence="6" key="3">
    <citation type="submission" date="2019-07" db="EMBL/GenBank/DDBJ databases">
        <authorList>
            <person name="Seetharam A."/>
            <person name="Woodhouse M."/>
            <person name="Cannon E."/>
        </authorList>
    </citation>
    <scope>NUCLEOTIDE SEQUENCE [LARGE SCALE GENOMIC DNA]</scope>
    <source>
        <strain evidence="6">cv. B73</strain>
    </source>
</reference>
<reference evidence="7" key="1">
    <citation type="journal article" date="2009" name="Science">
        <title>The B73 maize genome: complexity, diversity, and dynamics.</title>
        <authorList>
            <person name="Schnable P.S."/>
            <person name="Ware D."/>
            <person name="Fulton R.S."/>
            <person name="Stein J.C."/>
            <person name="Wei F."/>
            <person name="Pasternak S."/>
            <person name="Liang C."/>
            <person name="Zhang J."/>
            <person name="Fulton L."/>
            <person name="Graves T.A."/>
            <person name="Minx P."/>
            <person name="Reily A.D."/>
            <person name="Courtney L."/>
            <person name="Kruchowski S.S."/>
            <person name="Tomlinson C."/>
            <person name="Strong C."/>
            <person name="Delehaunty K."/>
            <person name="Fronick C."/>
            <person name="Courtney B."/>
            <person name="Rock S.M."/>
            <person name="Belter E."/>
            <person name="Du F."/>
            <person name="Kim K."/>
            <person name="Abbott R.M."/>
            <person name="Cotton M."/>
            <person name="Levy A."/>
            <person name="Marchetto P."/>
            <person name="Ochoa K."/>
            <person name="Jackson S.M."/>
            <person name="Gillam B."/>
            <person name="Chen W."/>
            <person name="Yan L."/>
            <person name="Higginbotham J."/>
            <person name="Cardenas M."/>
            <person name="Waligorski J."/>
            <person name="Applebaum E."/>
            <person name="Phelps L."/>
            <person name="Falcone J."/>
            <person name="Kanchi K."/>
            <person name="Thane T."/>
            <person name="Scimone A."/>
            <person name="Thane N."/>
            <person name="Henke J."/>
            <person name="Wang T."/>
            <person name="Ruppert J."/>
            <person name="Shah N."/>
            <person name="Rotter K."/>
            <person name="Hodges J."/>
            <person name="Ingenthron E."/>
            <person name="Cordes M."/>
            <person name="Kohlberg S."/>
            <person name="Sgro J."/>
            <person name="Delgado B."/>
            <person name="Mead K."/>
            <person name="Chinwalla A."/>
            <person name="Leonard S."/>
            <person name="Crouse K."/>
            <person name="Collura K."/>
            <person name="Kudrna D."/>
            <person name="Currie J."/>
            <person name="He R."/>
            <person name="Angelova A."/>
            <person name="Rajasekar S."/>
            <person name="Mueller T."/>
            <person name="Lomeli R."/>
            <person name="Scara G."/>
            <person name="Ko A."/>
            <person name="Delaney K."/>
            <person name="Wissotski M."/>
            <person name="Lopez G."/>
            <person name="Campos D."/>
            <person name="Braidotti M."/>
            <person name="Ashley E."/>
            <person name="Golser W."/>
            <person name="Kim H."/>
            <person name="Lee S."/>
            <person name="Lin J."/>
            <person name="Dujmic Z."/>
            <person name="Kim W."/>
            <person name="Talag J."/>
            <person name="Zuccolo A."/>
            <person name="Fan C."/>
            <person name="Sebastian A."/>
            <person name="Kramer M."/>
            <person name="Spiegel L."/>
            <person name="Nascimento L."/>
            <person name="Zutavern T."/>
            <person name="Miller B."/>
            <person name="Ambroise C."/>
            <person name="Muller S."/>
            <person name="Spooner W."/>
            <person name="Narechania A."/>
            <person name="Ren L."/>
            <person name="Wei S."/>
            <person name="Kumari S."/>
            <person name="Faga B."/>
            <person name="Levy M.J."/>
            <person name="McMahan L."/>
            <person name="Van Buren P."/>
            <person name="Vaughn M.W."/>
            <person name="Ying K."/>
            <person name="Yeh C.-T."/>
            <person name="Emrich S.J."/>
            <person name="Jia Y."/>
            <person name="Kalyanaraman A."/>
            <person name="Hsia A.-P."/>
            <person name="Barbazuk W.B."/>
            <person name="Baucom R.S."/>
            <person name="Brutnell T.P."/>
            <person name="Carpita N.C."/>
            <person name="Chaparro C."/>
            <person name="Chia J.-M."/>
            <person name="Deragon J.-M."/>
            <person name="Estill J.C."/>
            <person name="Fu Y."/>
            <person name="Jeddeloh J.A."/>
            <person name="Han Y."/>
            <person name="Lee H."/>
            <person name="Li P."/>
            <person name="Lisch D.R."/>
            <person name="Liu S."/>
            <person name="Liu Z."/>
            <person name="Nagel D.H."/>
            <person name="McCann M.C."/>
            <person name="SanMiguel P."/>
            <person name="Myers A.M."/>
            <person name="Nettleton D."/>
            <person name="Nguyen J."/>
            <person name="Penning B.W."/>
            <person name="Ponnala L."/>
            <person name="Schneider K.L."/>
            <person name="Schwartz D.C."/>
            <person name="Sharma A."/>
            <person name="Soderlund C."/>
            <person name="Springer N.M."/>
            <person name="Sun Q."/>
            <person name="Wang H."/>
            <person name="Waterman M."/>
            <person name="Westerman R."/>
            <person name="Wolfgruber T.K."/>
            <person name="Yang L."/>
            <person name="Yu Y."/>
            <person name="Zhang L."/>
            <person name="Zhou S."/>
            <person name="Zhu Q."/>
            <person name="Bennetzen J.L."/>
            <person name="Dawe R.K."/>
            <person name="Jiang J."/>
            <person name="Jiang N."/>
            <person name="Presting G.G."/>
            <person name="Wessler S.R."/>
            <person name="Aluru S."/>
            <person name="Martienssen R.A."/>
            <person name="Clifton S.W."/>
            <person name="McCombie W.R."/>
            <person name="Wing R.A."/>
            <person name="Wilson R.K."/>
        </authorList>
    </citation>
    <scope>NUCLEOTIDE SEQUENCE [LARGE SCALE GENOMIC DNA]</scope>
    <source>
        <strain evidence="7">cv. B73</strain>
    </source>
</reference>
<gene>
    <name evidence="6" type="primary">LOC100273052</name>
    <name evidence="5" type="ORF">ZEAMMB73_Zm00001d025924</name>
</gene>
<comment type="similarity">
    <text evidence="1 4">Belongs to the short-chain dehydrogenases/reductases (SDR) family.</text>
</comment>
<dbReference type="OMA" id="NDFVNWF"/>
<dbReference type="Pfam" id="PF13561">
    <property type="entry name" value="adh_short_C2"/>
    <property type="match status" value="1"/>
</dbReference>
<dbReference type="InterPro" id="IPR036291">
    <property type="entry name" value="NAD(P)-bd_dom_sf"/>
</dbReference>
<dbReference type="PANTHER" id="PTHR43490:SF134">
    <property type="entry name" value="(+)-NEOMENTHOL DEHYDROGENASE"/>
    <property type="match status" value="1"/>
</dbReference>
<dbReference type="SUPFAM" id="SSF51735">
    <property type="entry name" value="NAD(P)-binding Rossmann-fold domains"/>
    <property type="match status" value="1"/>
</dbReference>
<reference evidence="5" key="2">
    <citation type="submission" date="2015-12" db="EMBL/GenBank/DDBJ databases">
        <title>Update maize B73 reference genome by single molecule sequencing technologies.</title>
        <authorList>
            <consortium name="Maize Genome Sequencing Project"/>
            <person name="Ware D."/>
        </authorList>
    </citation>
    <scope>NUCLEOTIDE SEQUENCE</scope>
    <source>
        <tissue evidence="5">Seedling</tissue>
    </source>
</reference>
<dbReference type="Pfam" id="PF00106">
    <property type="entry name" value="adh_short"/>
    <property type="match status" value="1"/>
</dbReference>
<organism evidence="5">
    <name type="scientific">Zea mays</name>
    <name type="common">Maize</name>
    <dbReference type="NCBI Taxonomy" id="4577"/>
    <lineage>
        <taxon>Eukaryota</taxon>
        <taxon>Viridiplantae</taxon>
        <taxon>Streptophyta</taxon>
        <taxon>Embryophyta</taxon>
        <taxon>Tracheophyta</taxon>
        <taxon>Spermatophyta</taxon>
        <taxon>Magnoliopsida</taxon>
        <taxon>Liliopsida</taxon>
        <taxon>Poales</taxon>
        <taxon>Poaceae</taxon>
        <taxon>PACMAD clade</taxon>
        <taxon>Panicoideae</taxon>
        <taxon>Andropogonodae</taxon>
        <taxon>Andropogoneae</taxon>
        <taxon>Tripsacinae</taxon>
        <taxon>Zea</taxon>
    </lineage>
</organism>
<evidence type="ECO:0000256" key="2">
    <source>
        <dbReference type="ARBA" id="ARBA00022857"/>
    </source>
</evidence>
<dbReference type="AlphaFoldDB" id="A0A1D6JAW2"/>
<evidence type="ECO:0000313" key="7">
    <source>
        <dbReference type="Proteomes" id="UP000007305"/>
    </source>
</evidence>
<dbReference type="InterPro" id="IPR002347">
    <property type="entry name" value="SDR_fam"/>
</dbReference>
<dbReference type="STRING" id="4577.A0A1D6JAW2"/>
<proteinExistence type="evidence at protein level"/>
<dbReference type="EMBL" id="CM000786">
    <property type="protein sequence ID" value="AQK45035.1"/>
    <property type="molecule type" value="Genomic_DNA"/>
</dbReference>
<sequence>MAAATPSPHSARVAVVTGGNKGIGLEVCRQLASNGITVVLTARDEKRGAAAVEELADAGLSGVVFHQLEVTDAQSIARLAGFLKAWFGKLDILVNNAAIGGVQSLPVENVGEKIKGMDAFQMAELMRKSCRETNDTAKAGVQTNYYGVKNVTEALLPLLLQASSSGGGRVVNVSSDFGLLRVSKLFRYLIIPFQIPFLSFDQRQQLLLLDLKQRMQYLRNEEVKHELDDIEGLTEERLDELLSTFLRDFEAGALKSRGWPTEFAAYKVAKAALNSYSRVLARRHPELRVNCAHPGYVKTDMTRQTGLLTPAQGAANVVKVALLPEGGPTGAFFALGKEAPFV</sequence>
<dbReference type="OrthoDB" id="1933717at2759"/>
<dbReference type="PANTHER" id="PTHR43490">
    <property type="entry name" value="(+)-NEOMENTHOL DEHYDROGENASE"/>
    <property type="match status" value="1"/>
</dbReference>
<evidence type="ECO:0000256" key="1">
    <source>
        <dbReference type="ARBA" id="ARBA00006484"/>
    </source>
</evidence>
<protein>
    <submittedName>
        <fullName evidence="5">(+)-neomenthol dehydrogenase</fullName>
    </submittedName>
</protein>
<reference evidence="6" key="4">
    <citation type="submission" date="2021-05" db="UniProtKB">
        <authorList>
            <consortium name="EnsemblPlants"/>
        </authorList>
    </citation>
    <scope>IDENTIFICATION</scope>
    <source>
        <strain evidence="6">cv. B73</strain>
    </source>
</reference>
<dbReference type="GO" id="GO:0016491">
    <property type="term" value="F:oxidoreductase activity"/>
    <property type="evidence" value="ECO:0007669"/>
    <property type="project" value="UniProtKB-KW"/>
</dbReference>